<sequence length="167" mass="18701">MRWKKMLGCLVMSLVLLGSTLPSSSMAASAASDVVMKAVYHVDFNSAKRMNATLRNIYNLVNYYTTHNIDYDVRLVSNSAGVQFLIKNVKGTKFAKNKVSAKTAKSIREMMQSLADGYNVKFEQCSITLQRTHINKSRLKSFVTTTPSGQVRLVQLESEGYAYIKVQ</sequence>
<dbReference type="InterPro" id="IPR003787">
    <property type="entry name" value="Sulphur_relay_DsrE/F-like"/>
</dbReference>
<protein>
    <submittedName>
        <fullName evidence="1">Uncharacterized protein</fullName>
    </submittedName>
</protein>
<evidence type="ECO:0000313" key="1">
    <source>
        <dbReference type="EMBL" id="VAW37969.1"/>
    </source>
</evidence>
<name>A0A3B0VMA3_9ZZZZ</name>
<reference evidence="1" key="1">
    <citation type="submission" date="2018-06" db="EMBL/GenBank/DDBJ databases">
        <authorList>
            <person name="Zhirakovskaya E."/>
        </authorList>
    </citation>
    <scope>NUCLEOTIDE SEQUENCE</scope>
</reference>
<dbReference type="AlphaFoldDB" id="A0A3B0VMA3"/>
<organism evidence="1">
    <name type="scientific">hydrothermal vent metagenome</name>
    <dbReference type="NCBI Taxonomy" id="652676"/>
    <lineage>
        <taxon>unclassified sequences</taxon>
        <taxon>metagenomes</taxon>
        <taxon>ecological metagenomes</taxon>
    </lineage>
</organism>
<dbReference type="InterPro" id="IPR027396">
    <property type="entry name" value="DsrEFH-like"/>
</dbReference>
<dbReference type="Gene3D" id="3.40.1260.10">
    <property type="entry name" value="DsrEFH-like"/>
    <property type="match status" value="1"/>
</dbReference>
<dbReference type="PANTHER" id="PTHR37691">
    <property type="entry name" value="BLR3518 PROTEIN"/>
    <property type="match status" value="1"/>
</dbReference>
<dbReference type="EMBL" id="UOEY01000054">
    <property type="protein sequence ID" value="VAW37969.1"/>
    <property type="molecule type" value="Genomic_DNA"/>
</dbReference>
<dbReference type="SUPFAM" id="SSF75169">
    <property type="entry name" value="DsrEFH-like"/>
    <property type="match status" value="1"/>
</dbReference>
<dbReference type="PANTHER" id="PTHR37691:SF1">
    <property type="entry name" value="BLR3518 PROTEIN"/>
    <property type="match status" value="1"/>
</dbReference>
<dbReference type="Pfam" id="PF02635">
    <property type="entry name" value="DsrE"/>
    <property type="match status" value="1"/>
</dbReference>
<accession>A0A3B0VMA3</accession>
<proteinExistence type="predicted"/>
<gene>
    <name evidence="1" type="ORF">MNBD_DELTA04-151</name>
</gene>